<evidence type="ECO:0000259" key="1">
    <source>
        <dbReference type="Pfam" id="PF13302"/>
    </source>
</evidence>
<organism evidence="2 3">
    <name type="scientific">Aquimarina gracilis</name>
    <dbReference type="NCBI Taxonomy" id="874422"/>
    <lineage>
        <taxon>Bacteria</taxon>
        <taxon>Pseudomonadati</taxon>
        <taxon>Bacteroidota</taxon>
        <taxon>Flavobacteriia</taxon>
        <taxon>Flavobacteriales</taxon>
        <taxon>Flavobacteriaceae</taxon>
        <taxon>Aquimarina</taxon>
    </lineage>
</organism>
<proteinExistence type="predicted"/>
<dbReference type="Gene3D" id="3.40.630.30">
    <property type="match status" value="1"/>
</dbReference>
<reference evidence="2 3" key="1">
    <citation type="journal article" date="2013" name="Int. J. Syst. Evol. Microbiol.">
        <title>Aquimarina gracilis sp. nov., isolated from the gut microflora of a mussel, Mytilus coruscus, and emended description of Aquimarina spongiae.</title>
        <authorList>
            <person name="Park S.C."/>
            <person name="Choe H.N."/>
            <person name="Baik K.S."/>
            <person name="Seong C.N."/>
        </authorList>
    </citation>
    <scope>NUCLEOTIDE SEQUENCE [LARGE SCALE GENOMIC DNA]</scope>
    <source>
        <strain evidence="2 3">PSC32</strain>
    </source>
</reference>
<name>A0ABU5ZU38_9FLAO</name>
<keyword evidence="3" id="KW-1185">Reference proteome</keyword>
<dbReference type="InterPro" id="IPR000182">
    <property type="entry name" value="GNAT_dom"/>
</dbReference>
<dbReference type="InterPro" id="IPR016181">
    <property type="entry name" value="Acyl_CoA_acyltransferase"/>
</dbReference>
<dbReference type="EMBL" id="JAYKLX010000004">
    <property type="protein sequence ID" value="MEB3345596.1"/>
    <property type="molecule type" value="Genomic_DNA"/>
</dbReference>
<dbReference type="Pfam" id="PF13302">
    <property type="entry name" value="Acetyltransf_3"/>
    <property type="match status" value="1"/>
</dbReference>
<protein>
    <submittedName>
        <fullName evidence="2">GNAT family N-acetyltransferase</fullName>
    </submittedName>
</protein>
<feature type="domain" description="N-acetyltransferase" evidence="1">
    <location>
        <begin position="10"/>
        <end position="151"/>
    </location>
</feature>
<dbReference type="PANTHER" id="PTHR43792">
    <property type="entry name" value="GNAT FAMILY, PUTATIVE (AFU_ORTHOLOGUE AFUA_3G00765)-RELATED-RELATED"/>
    <property type="match status" value="1"/>
</dbReference>
<sequence length="179" mass="21072">MAEYFFKSERLGFRNWNFNDTEPFFKICSDDDVMEFFPSKPSKQDTQDFIYRMQEMQKENGFCYFAVDILETEEFIGFIGLCKQNYIKDLSPFVDIGWRLKKSVWNQGYATEGAKACLEYGFDKIGLDKIYSVAPEINKKSELIMKKIGMQQIKTFNHPKLKAHKELQSCVFYEISKTS</sequence>
<dbReference type="InterPro" id="IPR051531">
    <property type="entry name" value="N-acetyltransferase"/>
</dbReference>
<dbReference type="RefSeq" id="WP_324179628.1">
    <property type="nucleotide sequence ID" value="NZ_BAABAW010000021.1"/>
</dbReference>
<dbReference type="Proteomes" id="UP001327027">
    <property type="component" value="Unassembled WGS sequence"/>
</dbReference>
<comment type="caution">
    <text evidence="2">The sequence shown here is derived from an EMBL/GenBank/DDBJ whole genome shotgun (WGS) entry which is preliminary data.</text>
</comment>
<gene>
    <name evidence="2" type="ORF">U6A24_09005</name>
</gene>
<evidence type="ECO:0000313" key="2">
    <source>
        <dbReference type="EMBL" id="MEB3345596.1"/>
    </source>
</evidence>
<accession>A0ABU5ZU38</accession>
<dbReference type="SUPFAM" id="SSF55729">
    <property type="entry name" value="Acyl-CoA N-acyltransferases (Nat)"/>
    <property type="match status" value="1"/>
</dbReference>
<dbReference type="PANTHER" id="PTHR43792:SF1">
    <property type="entry name" value="N-ACETYLTRANSFERASE DOMAIN-CONTAINING PROTEIN"/>
    <property type="match status" value="1"/>
</dbReference>
<evidence type="ECO:0000313" key="3">
    <source>
        <dbReference type="Proteomes" id="UP001327027"/>
    </source>
</evidence>